<sequence length="138" mass="15276">MSDFGLEITPRPDLPAIIARWQREISEPELQRGYLAILAAGDALGCWRWLLDLRRREELASPALTLWLDTSFFPQLVGRYVAPVRMAFLISPLRATQQQASVGLAGAVSAPSAAYGPEQSYQSGLFTDEAAAYHWLAQ</sequence>
<dbReference type="EMBL" id="JAGETZ010000014">
    <property type="protein sequence ID" value="MBO2012002.1"/>
    <property type="molecule type" value="Genomic_DNA"/>
</dbReference>
<proteinExistence type="predicted"/>
<reference evidence="1 2" key="1">
    <citation type="submission" date="2021-03" db="EMBL/GenBank/DDBJ databases">
        <authorList>
            <person name="Kim M.K."/>
        </authorList>
    </citation>
    <scope>NUCLEOTIDE SEQUENCE [LARGE SCALE GENOMIC DNA]</scope>
    <source>
        <strain evidence="1 2">BT442</strain>
    </source>
</reference>
<keyword evidence="2" id="KW-1185">Reference proteome</keyword>
<evidence type="ECO:0008006" key="3">
    <source>
        <dbReference type="Google" id="ProtNLM"/>
    </source>
</evidence>
<organism evidence="1 2">
    <name type="scientific">Hymenobacter negativus</name>
    <dbReference type="NCBI Taxonomy" id="2795026"/>
    <lineage>
        <taxon>Bacteria</taxon>
        <taxon>Pseudomonadati</taxon>
        <taxon>Bacteroidota</taxon>
        <taxon>Cytophagia</taxon>
        <taxon>Cytophagales</taxon>
        <taxon>Hymenobacteraceae</taxon>
        <taxon>Hymenobacter</taxon>
    </lineage>
</organism>
<name>A0ABS3QL98_9BACT</name>
<comment type="caution">
    <text evidence="1">The sequence shown here is derived from an EMBL/GenBank/DDBJ whole genome shotgun (WGS) entry which is preliminary data.</text>
</comment>
<accession>A0ABS3QL98</accession>
<evidence type="ECO:0000313" key="2">
    <source>
        <dbReference type="Proteomes" id="UP000664369"/>
    </source>
</evidence>
<evidence type="ECO:0000313" key="1">
    <source>
        <dbReference type="EMBL" id="MBO2012002.1"/>
    </source>
</evidence>
<protein>
    <recommendedName>
        <fullName evidence="3">GNAT family N-acetyltransferase</fullName>
    </recommendedName>
</protein>
<dbReference type="Proteomes" id="UP000664369">
    <property type="component" value="Unassembled WGS sequence"/>
</dbReference>
<gene>
    <name evidence="1" type="ORF">J4E00_23250</name>
</gene>
<dbReference type="RefSeq" id="WP_208177744.1">
    <property type="nucleotide sequence ID" value="NZ_JAGETZ010000014.1"/>
</dbReference>